<evidence type="ECO:0000313" key="2">
    <source>
        <dbReference type="Proteomes" id="UP000242770"/>
    </source>
</evidence>
<protein>
    <submittedName>
        <fullName evidence="1">Uncharacterized protein</fullName>
    </submittedName>
</protein>
<evidence type="ECO:0000313" key="1">
    <source>
        <dbReference type="EMBL" id="CDR99973.1"/>
    </source>
</evidence>
<keyword evidence="2" id="KW-1185">Reference proteome</keyword>
<organism evidence="1 2">
    <name type="scientific">Sporisorium scitamineum</name>
    <dbReference type="NCBI Taxonomy" id="49012"/>
    <lineage>
        <taxon>Eukaryota</taxon>
        <taxon>Fungi</taxon>
        <taxon>Dikarya</taxon>
        <taxon>Basidiomycota</taxon>
        <taxon>Ustilaginomycotina</taxon>
        <taxon>Ustilaginomycetes</taxon>
        <taxon>Ustilaginales</taxon>
        <taxon>Ustilaginaceae</taxon>
        <taxon>Sporisorium</taxon>
    </lineage>
</organism>
<dbReference type="AlphaFoldDB" id="A0A0F7RXE0"/>
<sequence>MQPVPLLQPQPGALPAHIGEYQLAVTYPWIPAELVDKVHQDSLSIYNLPKLANPSWPGITASEDPAMVVIKASTTLILSGPLALAGHSGTSISSSPALWSLSLEHQLPNAT</sequence>
<accession>A0A0F7RXE0</accession>
<dbReference type="EMBL" id="CCFA01001813">
    <property type="protein sequence ID" value="CDR99973.1"/>
    <property type="molecule type" value="Genomic_DNA"/>
</dbReference>
<gene>
    <name evidence="1" type="primary">SSCI32780.1</name>
</gene>
<proteinExistence type="predicted"/>
<name>A0A0F7RXE0_9BASI</name>
<dbReference type="Proteomes" id="UP000242770">
    <property type="component" value="Unassembled WGS sequence"/>
</dbReference>
<reference evidence="2" key="1">
    <citation type="submission" date="2014-06" db="EMBL/GenBank/DDBJ databases">
        <authorList>
            <person name="Berkman P.J."/>
        </authorList>
    </citation>
    <scope>NUCLEOTIDE SEQUENCE [LARGE SCALE GENOMIC DNA]</scope>
</reference>